<comment type="similarity">
    <text evidence="1 4">Belongs to the universal ribosomal protein uL14 family.</text>
</comment>
<dbReference type="Gene3D" id="2.40.150.20">
    <property type="entry name" value="Ribosomal protein L14"/>
    <property type="match status" value="1"/>
</dbReference>
<gene>
    <name evidence="5" type="ORF">MUK42_03139</name>
</gene>
<dbReference type="AlphaFoldDB" id="A0A9E7ETZ9"/>
<dbReference type="GO" id="GO:0070180">
    <property type="term" value="F:large ribosomal subunit rRNA binding"/>
    <property type="evidence" value="ECO:0007669"/>
    <property type="project" value="TreeGrafter"/>
</dbReference>
<protein>
    <submittedName>
        <fullName evidence="5">60S ribosomal protein L23</fullName>
    </submittedName>
</protein>
<accession>A0A9E7ETZ9</accession>
<dbReference type="PANTHER" id="PTHR11761:SF8">
    <property type="entry name" value="LARGE RIBOSOMAL SUBUNIT PROTEIN UL14"/>
    <property type="match status" value="1"/>
</dbReference>
<dbReference type="InterPro" id="IPR000218">
    <property type="entry name" value="Ribosomal_uL14"/>
</dbReference>
<evidence type="ECO:0000256" key="1">
    <source>
        <dbReference type="ARBA" id="ARBA00010745"/>
    </source>
</evidence>
<evidence type="ECO:0000256" key="3">
    <source>
        <dbReference type="ARBA" id="ARBA00023274"/>
    </source>
</evidence>
<keyword evidence="6" id="KW-1185">Reference proteome</keyword>
<name>A0A9E7ETZ9_9LILI</name>
<organism evidence="5 6">
    <name type="scientific">Musa troglodytarum</name>
    <name type="common">fe'i banana</name>
    <dbReference type="NCBI Taxonomy" id="320322"/>
    <lineage>
        <taxon>Eukaryota</taxon>
        <taxon>Viridiplantae</taxon>
        <taxon>Streptophyta</taxon>
        <taxon>Embryophyta</taxon>
        <taxon>Tracheophyta</taxon>
        <taxon>Spermatophyta</taxon>
        <taxon>Magnoliopsida</taxon>
        <taxon>Liliopsida</taxon>
        <taxon>Zingiberales</taxon>
        <taxon>Musaceae</taxon>
        <taxon>Musa</taxon>
    </lineage>
</organism>
<dbReference type="PANTHER" id="PTHR11761">
    <property type="entry name" value="50S/60S RIBOSOMAL PROTEIN L14/L23"/>
    <property type="match status" value="1"/>
</dbReference>
<evidence type="ECO:0000313" key="5">
    <source>
        <dbReference type="EMBL" id="URD81813.1"/>
    </source>
</evidence>
<dbReference type="Pfam" id="PF00238">
    <property type="entry name" value="Ribosomal_L14"/>
    <property type="match status" value="1"/>
</dbReference>
<dbReference type="GO" id="GO:0022625">
    <property type="term" value="C:cytosolic large ribosomal subunit"/>
    <property type="evidence" value="ECO:0007669"/>
    <property type="project" value="TreeGrafter"/>
</dbReference>
<dbReference type="InterPro" id="IPR036853">
    <property type="entry name" value="Ribosomal_uL14_sf"/>
</dbReference>
<dbReference type="SUPFAM" id="SSF50193">
    <property type="entry name" value="Ribosomal protein L14"/>
    <property type="match status" value="1"/>
</dbReference>
<evidence type="ECO:0000313" key="6">
    <source>
        <dbReference type="Proteomes" id="UP001055439"/>
    </source>
</evidence>
<sequence>MTHALASSAVADSFRDVETREFVHLEVVSYSIAWKSSIVAGVPPFGGGLIFHRLEEQHRCRYLLGLAMRHASSWEFVHLEVVSYSIAWKSSIAAGVPPFGGGLIFHRLEEQHRCRYLLGLAMRHTSGYRAKIKGVFPFRGGFIFHHLEQQHCCCCLLACLLDNAGDIVNPKGEMKGSAITGPIGKECADLWPRIASAANAIFLVGDHFLGLNDQKTTDRLLMECQWPDKTVD</sequence>
<evidence type="ECO:0000256" key="2">
    <source>
        <dbReference type="ARBA" id="ARBA00022980"/>
    </source>
</evidence>
<keyword evidence="2 4" id="KW-0689">Ribosomal protein</keyword>
<evidence type="ECO:0000256" key="4">
    <source>
        <dbReference type="RuleBase" id="RU003949"/>
    </source>
</evidence>
<reference evidence="5" key="1">
    <citation type="submission" date="2022-05" db="EMBL/GenBank/DDBJ databases">
        <title>The Musa troglodytarum L. genome provides insights into the mechanism of non-climacteric behaviour and enrichment of carotenoids.</title>
        <authorList>
            <person name="Wang J."/>
        </authorList>
    </citation>
    <scope>NUCLEOTIDE SEQUENCE</scope>
    <source>
        <tissue evidence="5">Leaf</tissue>
    </source>
</reference>
<keyword evidence="3 4" id="KW-0687">Ribonucleoprotein</keyword>
<dbReference type="OrthoDB" id="5600002at2759"/>
<dbReference type="GO" id="GO:0003735">
    <property type="term" value="F:structural constituent of ribosome"/>
    <property type="evidence" value="ECO:0007669"/>
    <property type="project" value="InterPro"/>
</dbReference>
<proteinExistence type="inferred from homology"/>
<dbReference type="GO" id="GO:0006412">
    <property type="term" value="P:translation"/>
    <property type="evidence" value="ECO:0007669"/>
    <property type="project" value="InterPro"/>
</dbReference>
<dbReference type="EMBL" id="CP097503">
    <property type="protein sequence ID" value="URD81813.1"/>
    <property type="molecule type" value="Genomic_DNA"/>
</dbReference>
<dbReference type="Proteomes" id="UP001055439">
    <property type="component" value="Chromosome 10"/>
</dbReference>